<organism evidence="1 2">
    <name type="scientific">Sphaerobolus stellatus (strain SS14)</name>
    <dbReference type="NCBI Taxonomy" id="990650"/>
    <lineage>
        <taxon>Eukaryota</taxon>
        <taxon>Fungi</taxon>
        <taxon>Dikarya</taxon>
        <taxon>Basidiomycota</taxon>
        <taxon>Agaricomycotina</taxon>
        <taxon>Agaricomycetes</taxon>
        <taxon>Phallomycetidae</taxon>
        <taxon>Geastrales</taxon>
        <taxon>Sphaerobolaceae</taxon>
        <taxon>Sphaerobolus</taxon>
    </lineage>
</organism>
<protein>
    <submittedName>
        <fullName evidence="1">Uncharacterized protein</fullName>
    </submittedName>
</protein>
<accession>A0A0C9UFL8</accession>
<gene>
    <name evidence="1" type="ORF">M422DRAFT_275369</name>
</gene>
<dbReference type="AlphaFoldDB" id="A0A0C9UFL8"/>
<dbReference type="Proteomes" id="UP000054279">
    <property type="component" value="Unassembled WGS sequence"/>
</dbReference>
<dbReference type="EMBL" id="KN837555">
    <property type="protein sequence ID" value="KIJ23970.1"/>
    <property type="molecule type" value="Genomic_DNA"/>
</dbReference>
<proteinExistence type="predicted"/>
<reference evidence="1 2" key="1">
    <citation type="submission" date="2014-06" db="EMBL/GenBank/DDBJ databases">
        <title>Evolutionary Origins and Diversification of the Mycorrhizal Mutualists.</title>
        <authorList>
            <consortium name="DOE Joint Genome Institute"/>
            <consortium name="Mycorrhizal Genomics Consortium"/>
            <person name="Kohler A."/>
            <person name="Kuo A."/>
            <person name="Nagy L.G."/>
            <person name="Floudas D."/>
            <person name="Copeland A."/>
            <person name="Barry K.W."/>
            <person name="Cichocki N."/>
            <person name="Veneault-Fourrey C."/>
            <person name="LaButti K."/>
            <person name="Lindquist E.A."/>
            <person name="Lipzen A."/>
            <person name="Lundell T."/>
            <person name="Morin E."/>
            <person name="Murat C."/>
            <person name="Riley R."/>
            <person name="Ohm R."/>
            <person name="Sun H."/>
            <person name="Tunlid A."/>
            <person name="Henrissat B."/>
            <person name="Grigoriev I.V."/>
            <person name="Hibbett D.S."/>
            <person name="Martin F."/>
        </authorList>
    </citation>
    <scope>NUCLEOTIDE SEQUENCE [LARGE SCALE GENOMIC DNA]</scope>
    <source>
        <strain evidence="1 2">SS14</strain>
    </source>
</reference>
<evidence type="ECO:0000313" key="1">
    <source>
        <dbReference type="EMBL" id="KIJ23970.1"/>
    </source>
</evidence>
<dbReference type="HOGENOM" id="CLU_2575391_0_0_1"/>
<sequence>MSALDVVTVTGSVITTLQSAVTLSLRVTETCTAAAEVIDLGESSSNESVRRVLAVITHGYPNGIDSGENSNAEVSDKEEGW</sequence>
<name>A0A0C9UFL8_SPHS4</name>
<keyword evidence="2" id="KW-1185">Reference proteome</keyword>
<evidence type="ECO:0000313" key="2">
    <source>
        <dbReference type="Proteomes" id="UP000054279"/>
    </source>
</evidence>